<keyword evidence="10" id="KW-1185">Reference proteome</keyword>
<dbReference type="PANTHER" id="PTHR45668:SF5">
    <property type="entry name" value="SERINE_THREONINE-PROTEIN PHOSPHATASE 5"/>
    <property type="match status" value="1"/>
</dbReference>
<dbReference type="SMART" id="SM00156">
    <property type="entry name" value="PP2Ac"/>
    <property type="match status" value="1"/>
</dbReference>
<evidence type="ECO:0000256" key="5">
    <source>
        <dbReference type="ARBA" id="ARBA00022801"/>
    </source>
</evidence>
<dbReference type="SUPFAM" id="SSF56300">
    <property type="entry name" value="Metallo-dependent phosphatases"/>
    <property type="match status" value="1"/>
</dbReference>
<dbReference type="InterPro" id="IPR006186">
    <property type="entry name" value="Ser/Thr-sp_prot-phosphatase"/>
</dbReference>
<keyword evidence="3" id="KW-0479">Metal-binding</keyword>
<comment type="cofactor">
    <cofactor evidence="1">
        <name>Mn(2+)</name>
        <dbReference type="ChEBI" id="CHEBI:29035"/>
    </cofactor>
</comment>
<name>A0A433PRW9_9FUNG</name>
<protein>
    <recommendedName>
        <fullName evidence="2">protein-serine/threonine phosphatase</fullName>
        <ecNumber evidence="2">3.1.3.16</ecNumber>
    </recommendedName>
</protein>
<evidence type="ECO:0000256" key="4">
    <source>
        <dbReference type="ARBA" id="ARBA00022737"/>
    </source>
</evidence>
<dbReference type="InterPro" id="IPR029052">
    <property type="entry name" value="Metallo-depent_PP-like"/>
</dbReference>
<dbReference type="GO" id="GO:0046872">
    <property type="term" value="F:metal ion binding"/>
    <property type="evidence" value="ECO:0007669"/>
    <property type="project" value="UniProtKB-KW"/>
</dbReference>
<feature type="active site" description="Proton donor/acceptor" evidence="7">
    <location>
        <position position="180"/>
    </location>
</feature>
<keyword evidence="4" id="KW-0677">Repeat</keyword>
<keyword evidence="5" id="KW-0378">Hydrolase</keyword>
<accession>A0A433PRW9</accession>
<reference evidence="9 10" key="1">
    <citation type="journal article" date="2018" name="New Phytol.">
        <title>Phylogenomics of Endogonaceae and evolution of mycorrhizas within Mucoromycota.</title>
        <authorList>
            <person name="Chang Y."/>
            <person name="Desiro A."/>
            <person name="Na H."/>
            <person name="Sandor L."/>
            <person name="Lipzen A."/>
            <person name="Clum A."/>
            <person name="Barry K."/>
            <person name="Grigoriev I.V."/>
            <person name="Martin F.M."/>
            <person name="Stajich J.E."/>
            <person name="Smith M.E."/>
            <person name="Bonito G."/>
            <person name="Spatafora J.W."/>
        </authorList>
    </citation>
    <scope>NUCLEOTIDE SEQUENCE [LARGE SCALE GENOMIC DNA]</scope>
    <source>
        <strain evidence="9 10">AD002</strain>
    </source>
</reference>
<keyword evidence="6" id="KW-0464">Manganese</keyword>
<dbReference type="PIRSF" id="PIRSF033096">
    <property type="entry name" value="PPPtase_5"/>
    <property type="match status" value="1"/>
</dbReference>
<sequence length="438" mass="49387">MGGGNVTMGHDDTTPSVAETLNVNSISVEDSYDGPRINDNKICEQFVVDLLERFKEQKKLHKKYAFEQHRWLTIVAAAMLDEGKNWGIIIAVRKMMMEAPSLIDIDIPETARLTVCGDVHGQFYDFLHIFNINGLPSSTNMYLFNGDFVDRGSFSLEVVVTLFAYKWLYPTSLFLARGNHETDNMNKVYGFEGEVKHKYSETMFKFMIYGETHIGEPILTLILVVHGGLFSKDDVTLDDIRNIDRIKLKQPGTEGLMCELLWSDPQPEPGRGPSKRGVGTQFGPDVTERFLEKNGLGEVFRVCVTGFRQFRLASVVANATENGYVIEHNGKCVTVFSAPNYWQCCVVGTGGGDGAMPCFIINLVPAHGDEINNSDTVGNKGALINISPDLKLEYKTFEAVWVWQYAGFVRAAWMWEDIWGRVMVEKNQVVRWMVRSME</sequence>
<dbReference type="Pfam" id="PF00149">
    <property type="entry name" value="Metallophos"/>
    <property type="match status" value="1"/>
</dbReference>
<gene>
    <name evidence="9" type="ORF">BC938DRAFT_475584</name>
</gene>
<dbReference type="EMBL" id="RBNJ01021138">
    <property type="protein sequence ID" value="RUS20293.1"/>
    <property type="molecule type" value="Genomic_DNA"/>
</dbReference>
<evidence type="ECO:0000313" key="10">
    <source>
        <dbReference type="Proteomes" id="UP000274822"/>
    </source>
</evidence>
<dbReference type="PRINTS" id="PR00114">
    <property type="entry name" value="STPHPHTASE"/>
</dbReference>
<evidence type="ECO:0000259" key="8">
    <source>
        <dbReference type="SMART" id="SM00156"/>
    </source>
</evidence>
<evidence type="ECO:0000256" key="2">
    <source>
        <dbReference type="ARBA" id="ARBA00013081"/>
    </source>
</evidence>
<dbReference type="PANTHER" id="PTHR45668">
    <property type="entry name" value="SERINE/THREONINE-PROTEIN PHOSPHATASE 5-RELATED"/>
    <property type="match status" value="1"/>
</dbReference>
<dbReference type="Gene3D" id="3.60.21.10">
    <property type="match status" value="1"/>
</dbReference>
<dbReference type="AlphaFoldDB" id="A0A433PRW9"/>
<dbReference type="Proteomes" id="UP000274822">
    <property type="component" value="Unassembled WGS sequence"/>
</dbReference>
<dbReference type="InterPro" id="IPR004843">
    <property type="entry name" value="Calcineurin-like_PHP"/>
</dbReference>
<comment type="caution">
    <text evidence="9">The sequence shown here is derived from an EMBL/GenBank/DDBJ whole genome shotgun (WGS) entry which is preliminary data.</text>
</comment>
<dbReference type="EC" id="3.1.3.16" evidence="2"/>
<proteinExistence type="predicted"/>
<organism evidence="9 10">
    <name type="scientific">Jimgerdemannia flammicorona</name>
    <dbReference type="NCBI Taxonomy" id="994334"/>
    <lineage>
        <taxon>Eukaryota</taxon>
        <taxon>Fungi</taxon>
        <taxon>Fungi incertae sedis</taxon>
        <taxon>Mucoromycota</taxon>
        <taxon>Mucoromycotina</taxon>
        <taxon>Endogonomycetes</taxon>
        <taxon>Endogonales</taxon>
        <taxon>Endogonaceae</taxon>
        <taxon>Jimgerdemannia</taxon>
    </lineage>
</organism>
<evidence type="ECO:0000256" key="1">
    <source>
        <dbReference type="ARBA" id="ARBA00001936"/>
    </source>
</evidence>
<dbReference type="GO" id="GO:0004722">
    <property type="term" value="F:protein serine/threonine phosphatase activity"/>
    <property type="evidence" value="ECO:0007669"/>
    <property type="project" value="UniProtKB-EC"/>
</dbReference>
<evidence type="ECO:0000256" key="3">
    <source>
        <dbReference type="ARBA" id="ARBA00022723"/>
    </source>
</evidence>
<dbReference type="InterPro" id="IPR051134">
    <property type="entry name" value="PPP_phosphatase"/>
</dbReference>
<dbReference type="InterPro" id="IPR013235">
    <property type="entry name" value="PPP_dom"/>
</dbReference>
<dbReference type="Pfam" id="PF08321">
    <property type="entry name" value="PPP5"/>
    <property type="match status" value="1"/>
</dbReference>
<feature type="non-terminal residue" evidence="9">
    <location>
        <position position="438"/>
    </location>
</feature>
<evidence type="ECO:0000256" key="7">
    <source>
        <dbReference type="PIRSR" id="PIRSR033096-1"/>
    </source>
</evidence>
<evidence type="ECO:0000313" key="9">
    <source>
        <dbReference type="EMBL" id="RUS20293.1"/>
    </source>
</evidence>
<evidence type="ECO:0000256" key="6">
    <source>
        <dbReference type="ARBA" id="ARBA00023211"/>
    </source>
</evidence>
<feature type="domain" description="Serine/threonine specific protein phosphatases" evidence="8">
    <location>
        <begin position="80"/>
        <end position="367"/>
    </location>
</feature>